<evidence type="ECO:0000259" key="5">
    <source>
        <dbReference type="Pfam" id="PF04355"/>
    </source>
</evidence>
<comment type="similarity">
    <text evidence="4">Belongs to the BamE family.</text>
</comment>
<reference evidence="7" key="1">
    <citation type="submission" date="2016-10" db="EMBL/GenBank/DDBJ databases">
        <authorList>
            <person name="Varghese N."/>
            <person name="Submissions S."/>
        </authorList>
    </citation>
    <scope>NUCLEOTIDE SEQUENCE [LARGE SCALE GENOMIC DNA]</scope>
    <source>
        <strain evidence="7">DSM 23317</strain>
    </source>
</reference>
<evidence type="ECO:0000256" key="2">
    <source>
        <dbReference type="ARBA" id="ARBA00023136"/>
    </source>
</evidence>
<gene>
    <name evidence="4" type="primary">bamE</name>
    <name evidence="6" type="ORF">SAMN04488540_104115</name>
</gene>
<dbReference type="PROSITE" id="PS51257">
    <property type="entry name" value="PROKAR_LIPOPROTEIN"/>
    <property type="match status" value="1"/>
</dbReference>
<keyword evidence="2 4" id="KW-0472">Membrane</keyword>
<evidence type="ECO:0000256" key="3">
    <source>
        <dbReference type="ARBA" id="ARBA00023237"/>
    </source>
</evidence>
<dbReference type="Proteomes" id="UP000199527">
    <property type="component" value="Unassembled WGS sequence"/>
</dbReference>
<evidence type="ECO:0000256" key="1">
    <source>
        <dbReference type="ARBA" id="ARBA00022729"/>
    </source>
</evidence>
<dbReference type="PANTHER" id="PTHR37482:SF1">
    <property type="entry name" value="OUTER MEMBRANE PROTEIN ASSEMBLY FACTOR BAME"/>
    <property type="match status" value="1"/>
</dbReference>
<dbReference type="Pfam" id="PF04355">
    <property type="entry name" value="BamE"/>
    <property type="match status" value="1"/>
</dbReference>
<comment type="subunit">
    <text evidence="4">Part of the Bam complex.</text>
</comment>
<evidence type="ECO:0000256" key="4">
    <source>
        <dbReference type="HAMAP-Rule" id="MF_00925"/>
    </source>
</evidence>
<dbReference type="PANTHER" id="PTHR37482">
    <property type="entry name" value="OUTER MEMBRANE PROTEIN ASSEMBLY FACTOR BAME"/>
    <property type="match status" value="1"/>
</dbReference>
<keyword evidence="4" id="KW-0564">Palmitate</keyword>
<accession>A0A1G8PXA9</accession>
<comment type="subcellular location">
    <subcellularLocation>
        <location evidence="4">Cell outer membrane</location>
        <topology evidence="4">Lipid-anchor</topology>
    </subcellularLocation>
</comment>
<dbReference type="AlphaFoldDB" id="A0A1G8PXA9"/>
<dbReference type="OrthoDB" id="9808250at2"/>
<dbReference type="Gene3D" id="3.30.1450.10">
    <property type="match status" value="1"/>
</dbReference>
<dbReference type="InterPro" id="IPR007450">
    <property type="entry name" value="BamE_dom"/>
</dbReference>
<dbReference type="InterPro" id="IPR037873">
    <property type="entry name" value="BamE-like"/>
</dbReference>
<keyword evidence="3 4" id="KW-0998">Cell outer membrane</keyword>
<keyword evidence="1 4" id="KW-0732">Signal</keyword>
<dbReference type="GO" id="GO:0051205">
    <property type="term" value="P:protein insertion into membrane"/>
    <property type="evidence" value="ECO:0007669"/>
    <property type="project" value="UniProtKB-UniRule"/>
</dbReference>
<comment type="function">
    <text evidence="4">Part of the outer membrane protein assembly complex, which is involved in assembly and insertion of beta-barrel proteins into the outer membrane.</text>
</comment>
<evidence type="ECO:0000313" key="6">
    <source>
        <dbReference type="EMBL" id="SDI97097.1"/>
    </source>
</evidence>
<proteinExistence type="inferred from homology"/>
<dbReference type="GO" id="GO:1990063">
    <property type="term" value="C:Bam protein complex"/>
    <property type="evidence" value="ECO:0007669"/>
    <property type="project" value="TreeGrafter"/>
</dbReference>
<keyword evidence="7" id="KW-1185">Reference proteome</keyword>
<sequence>MKQFKHLLLAAVAAVTLSGCSVFDWMVYKIDIPQGNFIEDNQVEKLRIEMTREQVEFILGRPVLRDSFADDTWYYVYQYKNGRTNELTRKELVVRFHDDKVTQITGDYTLSEQFNTPLHDSALTPPGVTTP</sequence>
<organism evidence="6 7">
    <name type="scientific">Ferrimonas sediminum</name>
    <dbReference type="NCBI Taxonomy" id="718193"/>
    <lineage>
        <taxon>Bacteria</taxon>
        <taxon>Pseudomonadati</taxon>
        <taxon>Pseudomonadota</taxon>
        <taxon>Gammaproteobacteria</taxon>
        <taxon>Alteromonadales</taxon>
        <taxon>Ferrimonadaceae</taxon>
        <taxon>Ferrimonas</taxon>
    </lineage>
</organism>
<dbReference type="GO" id="GO:0030674">
    <property type="term" value="F:protein-macromolecule adaptor activity"/>
    <property type="evidence" value="ECO:0007669"/>
    <property type="project" value="TreeGrafter"/>
</dbReference>
<keyword evidence="4" id="KW-0449">Lipoprotein</keyword>
<name>A0A1G8PXA9_9GAMM</name>
<dbReference type="HAMAP" id="MF_00925">
    <property type="entry name" value="OM_assembly_BamE"/>
    <property type="match status" value="1"/>
</dbReference>
<dbReference type="GO" id="GO:0043165">
    <property type="term" value="P:Gram-negative-bacterium-type cell outer membrane assembly"/>
    <property type="evidence" value="ECO:0007669"/>
    <property type="project" value="UniProtKB-UniRule"/>
</dbReference>
<protein>
    <recommendedName>
        <fullName evidence="4">Outer membrane protein assembly factor BamE</fullName>
    </recommendedName>
</protein>
<dbReference type="EMBL" id="FNEM01000004">
    <property type="protein sequence ID" value="SDI97097.1"/>
    <property type="molecule type" value="Genomic_DNA"/>
</dbReference>
<evidence type="ECO:0000313" key="7">
    <source>
        <dbReference type="Proteomes" id="UP000199527"/>
    </source>
</evidence>
<feature type="domain" description="Outer membrane protein assembly factor BamE" evidence="5">
    <location>
        <begin position="35"/>
        <end position="104"/>
    </location>
</feature>
<dbReference type="InterPro" id="IPR026592">
    <property type="entry name" value="BamE"/>
</dbReference>